<feature type="transmembrane region" description="Helical" evidence="6">
    <location>
        <begin position="403"/>
        <end position="421"/>
    </location>
</feature>
<feature type="transmembrane region" description="Helical" evidence="6">
    <location>
        <begin position="55"/>
        <end position="78"/>
    </location>
</feature>
<organism evidence="7 8">
    <name type="scientific">Kordiimonas pumila</name>
    <dbReference type="NCBI Taxonomy" id="2161677"/>
    <lineage>
        <taxon>Bacteria</taxon>
        <taxon>Pseudomonadati</taxon>
        <taxon>Pseudomonadota</taxon>
        <taxon>Alphaproteobacteria</taxon>
        <taxon>Kordiimonadales</taxon>
        <taxon>Kordiimonadaceae</taxon>
        <taxon>Kordiimonas</taxon>
    </lineage>
</organism>
<evidence type="ECO:0000313" key="7">
    <source>
        <dbReference type="EMBL" id="MFC3052141.1"/>
    </source>
</evidence>
<feature type="transmembrane region" description="Helical" evidence="6">
    <location>
        <begin position="232"/>
        <end position="257"/>
    </location>
</feature>
<evidence type="ECO:0000256" key="3">
    <source>
        <dbReference type="ARBA" id="ARBA00022692"/>
    </source>
</evidence>
<feature type="transmembrane region" description="Helical" evidence="6">
    <location>
        <begin position="131"/>
        <end position="151"/>
    </location>
</feature>
<evidence type="ECO:0000256" key="1">
    <source>
        <dbReference type="ARBA" id="ARBA00004141"/>
    </source>
</evidence>
<dbReference type="PANTHER" id="PTHR30569">
    <property type="entry name" value="CYTOSINE TRANSPORTER CODB"/>
    <property type="match status" value="1"/>
</dbReference>
<gene>
    <name evidence="7" type="ORF">ACFOKA_09520</name>
</gene>
<feature type="transmembrane region" description="Helical" evidence="6">
    <location>
        <begin position="196"/>
        <end position="220"/>
    </location>
</feature>
<keyword evidence="5 6" id="KW-0472">Membrane</keyword>
<name>A0ABV7D5G0_9PROT</name>
<protein>
    <submittedName>
        <fullName evidence="7">Cytosine permease</fullName>
    </submittedName>
</protein>
<evidence type="ECO:0000256" key="2">
    <source>
        <dbReference type="ARBA" id="ARBA00008974"/>
    </source>
</evidence>
<dbReference type="CDD" id="cd11484">
    <property type="entry name" value="SLC-NCS1sbd_CobB-like"/>
    <property type="match status" value="1"/>
</dbReference>
<feature type="transmembrane region" description="Helical" evidence="6">
    <location>
        <begin position="163"/>
        <end position="184"/>
    </location>
</feature>
<dbReference type="InterPro" id="IPR030191">
    <property type="entry name" value="CodB"/>
</dbReference>
<evidence type="ECO:0000256" key="6">
    <source>
        <dbReference type="SAM" id="Phobius"/>
    </source>
</evidence>
<evidence type="ECO:0000256" key="5">
    <source>
        <dbReference type="ARBA" id="ARBA00023136"/>
    </source>
</evidence>
<feature type="transmembrane region" description="Helical" evidence="6">
    <location>
        <begin position="334"/>
        <end position="356"/>
    </location>
</feature>
<feature type="transmembrane region" description="Helical" evidence="6">
    <location>
        <begin position="99"/>
        <end position="125"/>
    </location>
</feature>
<keyword evidence="4 6" id="KW-1133">Transmembrane helix</keyword>
<dbReference type="InterPro" id="IPR001248">
    <property type="entry name" value="Pur-cyt_permease"/>
</dbReference>
<accession>A0ABV7D5G0</accession>
<evidence type="ECO:0000313" key="8">
    <source>
        <dbReference type="Proteomes" id="UP001595444"/>
    </source>
</evidence>
<dbReference type="Pfam" id="PF02133">
    <property type="entry name" value="Transp_cyt_pur"/>
    <property type="match status" value="1"/>
</dbReference>
<feature type="transmembrane region" description="Helical" evidence="6">
    <location>
        <begin position="263"/>
        <end position="288"/>
    </location>
</feature>
<dbReference type="Gene3D" id="1.10.4160.10">
    <property type="entry name" value="Hydantoin permease"/>
    <property type="match status" value="1"/>
</dbReference>
<evidence type="ECO:0000256" key="4">
    <source>
        <dbReference type="ARBA" id="ARBA00022989"/>
    </source>
</evidence>
<comment type="caution">
    <text evidence="7">The sequence shown here is derived from an EMBL/GenBank/DDBJ whole genome shotgun (WGS) entry which is preliminary data.</text>
</comment>
<dbReference type="RefSeq" id="WP_194214172.1">
    <property type="nucleotide sequence ID" value="NZ_CP061205.1"/>
</dbReference>
<sequence length="428" mass="45228">MSKMEDILNDNALHTVPDAQTVSGWRIAVIIIGVAIGLPMMLTGAKLAYEMSGLSAFGAFFVGGLMLAILGGFTGIVGARQKLSTYVIIQQTFGTSGAVIINMLLAFTIFAWFSITAAVFGSALAGALGEIIQLKVSGVLLTFIGVVLMVLTSIFGFKALDKLSLAAVPVLMVFLGYLAVAGLRADNAPISTDFDIVTIGFGEGVSMVVGSFIVGIVIFPDFCRYARNQSDGIIAALVSMGIGMPVVLTLSAIPSLMVGETDIIKLLFALGAGAPILFLLVFATWTTNASNLYSGSLALAATFSSVKKWKLTILGGGVGLVLAISGIANKLTDFLLLLGVMIPPIASIYIIDHLVFKRNTSKYQSDFVQKKLNIQALISWGLGSLFAFMTSAEVLIFTSFPSLDSIVVSSLCFYVFTRITLYRQAALA</sequence>
<feature type="transmembrane region" description="Helical" evidence="6">
    <location>
        <begin position="309"/>
        <end position="328"/>
    </location>
</feature>
<comment type="subcellular location">
    <subcellularLocation>
        <location evidence="1">Membrane</location>
        <topology evidence="1">Multi-pass membrane protein</topology>
    </subcellularLocation>
</comment>
<dbReference type="Proteomes" id="UP001595444">
    <property type="component" value="Unassembled WGS sequence"/>
</dbReference>
<dbReference type="EMBL" id="JBHRSL010000010">
    <property type="protein sequence ID" value="MFC3052141.1"/>
    <property type="molecule type" value="Genomic_DNA"/>
</dbReference>
<feature type="transmembrane region" description="Helical" evidence="6">
    <location>
        <begin position="377"/>
        <end position="397"/>
    </location>
</feature>
<feature type="transmembrane region" description="Helical" evidence="6">
    <location>
        <begin position="27"/>
        <end position="49"/>
    </location>
</feature>
<comment type="similarity">
    <text evidence="2">Belongs to the purine-cytosine permease (2.A.39) family.</text>
</comment>
<keyword evidence="8" id="KW-1185">Reference proteome</keyword>
<keyword evidence="3 6" id="KW-0812">Transmembrane</keyword>
<reference evidence="8" key="1">
    <citation type="journal article" date="2019" name="Int. J. Syst. Evol. Microbiol.">
        <title>The Global Catalogue of Microorganisms (GCM) 10K type strain sequencing project: providing services to taxonomists for standard genome sequencing and annotation.</title>
        <authorList>
            <consortium name="The Broad Institute Genomics Platform"/>
            <consortium name="The Broad Institute Genome Sequencing Center for Infectious Disease"/>
            <person name="Wu L."/>
            <person name="Ma J."/>
        </authorList>
    </citation>
    <scope>NUCLEOTIDE SEQUENCE [LARGE SCALE GENOMIC DNA]</scope>
    <source>
        <strain evidence="8">KCTC 62164</strain>
    </source>
</reference>
<dbReference type="PANTHER" id="PTHR30569:SF0">
    <property type="entry name" value="CYTOSINE PERMEASE"/>
    <property type="match status" value="1"/>
</dbReference>
<proteinExistence type="inferred from homology"/>